<reference evidence="1" key="1">
    <citation type="submission" date="2021-04" db="EMBL/GenBank/DDBJ databases">
        <title>Pseudaminobacter soli sp. nov., isolated from paddy soil contaminated by heavy metals.</title>
        <authorList>
            <person name="Zhang K."/>
        </authorList>
    </citation>
    <scope>NUCLEOTIDE SEQUENCE</scope>
    <source>
        <strain evidence="1">19-2017</strain>
    </source>
</reference>
<comment type="caution">
    <text evidence="1">The sequence shown here is derived from an EMBL/GenBank/DDBJ whole genome shotgun (WGS) entry which is preliminary data.</text>
</comment>
<accession>A0A942DXH1</accession>
<dbReference type="Proteomes" id="UP000680348">
    <property type="component" value="Unassembled WGS sequence"/>
</dbReference>
<gene>
    <name evidence="1" type="ORF">KEU06_09385</name>
</gene>
<name>A0A942DXH1_9HYPH</name>
<proteinExistence type="predicted"/>
<keyword evidence="2" id="KW-1185">Reference proteome</keyword>
<evidence type="ECO:0000313" key="1">
    <source>
        <dbReference type="EMBL" id="MBS3648817.1"/>
    </source>
</evidence>
<dbReference type="AlphaFoldDB" id="A0A942DXH1"/>
<protein>
    <submittedName>
        <fullName evidence="1">Uncharacterized protein</fullName>
    </submittedName>
</protein>
<evidence type="ECO:0000313" key="2">
    <source>
        <dbReference type="Proteomes" id="UP000680348"/>
    </source>
</evidence>
<dbReference type="EMBL" id="JAGWCR010000004">
    <property type="protein sequence ID" value="MBS3648817.1"/>
    <property type="molecule type" value="Genomic_DNA"/>
</dbReference>
<dbReference type="RefSeq" id="WP_188254380.1">
    <property type="nucleotide sequence ID" value="NZ_JABVCF010000004.1"/>
</dbReference>
<sequence length="182" mass="20482">MDHLAFLMPIFNRPMGESWITMVIDVVQKRDAEDHPINGADVVSSYETDNPKLIGHSLRDLIISAQASVTGQEDWYAIRVEYRNANTVDAKRARAMVKTLTAIEKAAEKLRDKQGLDYLTAILLAFDKVFPGMQLAETSEGGTVRGFYNRHKWRWTPIGGAVRAIRSSAEEALVRHRKEKAA</sequence>
<organism evidence="1 2">
    <name type="scientific">Pseudaminobacter soli</name>
    <name type="common">ex Zhang et al. 2022</name>
    <dbReference type="NCBI Taxonomy" id="2831468"/>
    <lineage>
        <taxon>Bacteria</taxon>
        <taxon>Pseudomonadati</taxon>
        <taxon>Pseudomonadota</taxon>
        <taxon>Alphaproteobacteria</taxon>
        <taxon>Hyphomicrobiales</taxon>
        <taxon>Phyllobacteriaceae</taxon>
        <taxon>Pseudaminobacter</taxon>
    </lineage>
</organism>